<feature type="transmembrane region" description="Helical" evidence="1">
    <location>
        <begin position="133"/>
        <end position="159"/>
    </location>
</feature>
<organism evidence="2 3">
    <name type="scientific">Acetivibrio mesophilus</name>
    <dbReference type="NCBI Taxonomy" id="2487273"/>
    <lineage>
        <taxon>Bacteria</taxon>
        <taxon>Bacillati</taxon>
        <taxon>Bacillota</taxon>
        <taxon>Clostridia</taxon>
        <taxon>Eubacteriales</taxon>
        <taxon>Oscillospiraceae</taxon>
        <taxon>Acetivibrio</taxon>
    </lineage>
</organism>
<name>A0A4V1K2A6_9FIRM</name>
<keyword evidence="1" id="KW-0472">Membrane</keyword>
<dbReference type="OrthoDB" id="2087555at2"/>
<accession>A0A4V1K2A6</accession>
<feature type="transmembrane region" description="Helical" evidence="1">
    <location>
        <begin position="12"/>
        <end position="35"/>
    </location>
</feature>
<dbReference type="PROSITE" id="PS51257">
    <property type="entry name" value="PROKAR_LIPOPROTEIN"/>
    <property type="match status" value="1"/>
</dbReference>
<evidence type="ECO:0000313" key="3">
    <source>
        <dbReference type="Proteomes" id="UP000289166"/>
    </source>
</evidence>
<feature type="transmembrane region" description="Helical" evidence="1">
    <location>
        <begin position="100"/>
        <end position="127"/>
    </location>
</feature>
<sequence length="177" mass="19795">MTKIAEFKLNRYNSLLINLAALLIFSIGCALILPLTGKDQWLIYIETALYNGQILALPATLLGVIILHELLHGVAYIIFGAKLKFGIKHLNIYTMDISGALYTTSQMTVILLLPLFILTGLLLISGIIFPEYIYWIVIGILYNISGSFGDIFMLGYILFRGKSCKIKDEEYGFGLYS</sequence>
<keyword evidence="1" id="KW-1133">Transmembrane helix</keyword>
<evidence type="ECO:0000313" key="2">
    <source>
        <dbReference type="EMBL" id="RXE59619.1"/>
    </source>
</evidence>
<gene>
    <name evidence="2" type="ORF">EFD62_06630</name>
</gene>
<dbReference type="InterPro" id="IPR021683">
    <property type="entry name" value="DUF3267"/>
</dbReference>
<dbReference type="Pfam" id="PF11667">
    <property type="entry name" value="DUF3267"/>
    <property type="match status" value="1"/>
</dbReference>
<reference evidence="3" key="1">
    <citation type="submission" date="2018-11" db="EMBL/GenBank/DDBJ databases">
        <title>Genome sequencing of a novel mesophilic and cellulolytic organism within the genus Hungateiclostridium.</title>
        <authorList>
            <person name="Rettenmaier R."/>
            <person name="Liebl W."/>
            <person name="Zverlov V."/>
        </authorList>
    </citation>
    <scope>NUCLEOTIDE SEQUENCE [LARGE SCALE GENOMIC DNA]</scope>
    <source>
        <strain evidence="3">N2K1</strain>
    </source>
</reference>
<dbReference type="EMBL" id="RLII01000005">
    <property type="protein sequence ID" value="RXE59619.1"/>
    <property type="molecule type" value="Genomic_DNA"/>
</dbReference>
<dbReference type="AlphaFoldDB" id="A0A4V1K2A6"/>
<comment type="caution">
    <text evidence="2">The sequence shown here is derived from an EMBL/GenBank/DDBJ whole genome shotgun (WGS) entry which is preliminary data.</text>
</comment>
<keyword evidence="3" id="KW-1185">Reference proteome</keyword>
<feature type="transmembrane region" description="Helical" evidence="1">
    <location>
        <begin position="55"/>
        <end position="79"/>
    </location>
</feature>
<dbReference type="RefSeq" id="WP_069194114.1">
    <property type="nucleotide sequence ID" value="NZ_RLII01000005.1"/>
</dbReference>
<evidence type="ECO:0000256" key="1">
    <source>
        <dbReference type="SAM" id="Phobius"/>
    </source>
</evidence>
<dbReference type="Proteomes" id="UP000289166">
    <property type="component" value="Unassembled WGS sequence"/>
</dbReference>
<protein>
    <submittedName>
        <fullName evidence="2">DUF3267 domain-containing protein</fullName>
    </submittedName>
</protein>
<proteinExistence type="predicted"/>
<keyword evidence="1" id="KW-0812">Transmembrane</keyword>